<keyword evidence="9" id="KW-1185">Reference proteome</keyword>
<proteinExistence type="inferred from homology"/>
<evidence type="ECO:0000259" key="7">
    <source>
        <dbReference type="Pfam" id="PF00892"/>
    </source>
</evidence>
<keyword evidence="3 6" id="KW-0812">Transmembrane</keyword>
<feature type="transmembrane region" description="Helical" evidence="6">
    <location>
        <begin position="42"/>
        <end position="63"/>
    </location>
</feature>
<feature type="transmembrane region" description="Helical" evidence="6">
    <location>
        <begin position="127"/>
        <end position="148"/>
    </location>
</feature>
<dbReference type="PATRIC" id="fig|616990.3.peg.1702"/>
<feature type="transmembrane region" description="Helical" evidence="6">
    <location>
        <begin position="69"/>
        <end position="90"/>
    </location>
</feature>
<evidence type="ECO:0000256" key="2">
    <source>
        <dbReference type="ARBA" id="ARBA00007362"/>
    </source>
</evidence>
<feature type="transmembrane region" description="Helical" evidence="6">
    <location>
        <begin position="188"/>
        <end position="210"/>
    </location>
</feature>
<keyword evidence="4 6" id="KW-1133">Transmembrane helix</keyword>
<evidence type="ECO:0000313" key="8">
    <source>
        <dbReference type="EMBL" id="KRO04090.1"/>
    </source>
</evidence>
<comment type="subcellular location">
    <subcellularLocation>
        <location evidence="1">Endomembrane system</location>
        <topology evidence="1">Multi-pass membrane protein</topology>
    </subcellularLocation>
</comment>
<dbReference type="InterPro" id="IPR037185">
    <property type="entry name" value="EmrE-like"/>
</dbReference>
<dbReference type="STRING" id="616990.IV54_GL001608"/>
<feature type="transmembrane region" description="Helical" evidence="6">
    <location>
        <begin position="244"/>
        <end position="263"/>
    </location>
</feature>
<reference evidence="8 9" key="1">
    <citation type="journal article" date="2015" name="Genome Announc.">
        <title>Expanding the biotechnology potential of lactobacilli through comparative genomics of 213 strains and associated genera.</title>
        <authorList>
            <person name="Sun Z."/>
            <person name="Harris H.M."/>
            <person name="McCann A."/>
            <person name="Guo C."/>
            <person name="Argimon S."/>
            <person name="Zhang W."/>
            <person name="Yang X."/>
            <person name="Jeffery I.B."/>
            <person name="Cooney J.C."/>
            <person name="Kagawa T.F."/>
            <person name="Liu W."/>
            <person name="Song Y."/>
            <person name="Salvetti E."/>
            <person name="Wrobel A."/>
            <person name="Rasinkangas P."/>
            <person name="Parkhill J."/>
            <person name="Rea M.C."/>
            <person name="O'Sullivan O."/>
            <person name="Ritari J."/>
            <person name="Douillard F.P."/>
            <person name="Paul Ross R."/>
            <person name="Yang R."/>
            <person name="Briner A.E."/>
            <person name="Felis G.E."/>
            <person name="de Vos W.M."/>
            <person name="Barrangou R."/>
            <person name="Klaenhammer T.R."/>
            <person name="Caufield P.W."/>
            <person name="Cui Y."/>
            <person name="Zhang H."/>
            <person name="O'Toole P.W."/>
        </authorList>
    </citation>
    <scope>NUCLEOTIDE SEQUENCE [LARGE SCALE GENOMIC DNA]</scope>
    <source>
        <strain evidence="8 9">DSM 22467</strain>
    </source>
</reference>
<feature type="transmembrane region" description="Helical" evidence="6">
    <location>
        <begin position="102"/>
        <end position="121"/>
    </location>
</feature>
<dbReference type="EMBL" id="JQCA01000043">
    <property type="protein sequence ID" value="KRO04090.1"/>
    <property type="molecule type" value="Genomic_DNA"/>
</dbReference>
<feature type="transmembrane region" description="Helical" evidence="6">
    <location>
        <begin position="217"/>
        <end position="238"/>
    </location>
</feature>
<dbReference type="PANTHER" id="PTHR32322">
    <property type="entry name" value="INNER MEMBRANE TRANSPORTER"/>
    <property type="match status" value="1"/>
</dbReference>
<feature type="domain" description="EamA" evidence="7">
    <location>
        <begin position="12"/>
        <end position="114"/>
    </location>
</feature>
<evidence type="ECO:0000256" key="3">
    <source>
        <dbReference type="ARBA" id="ARBA00022692"/>
    </source>
</evidence>
<sequence length="278" mass="29728">MAGNAGITNGPLLFWTFLSSVVLLGIVHVGRRNWLSHQHTSWRQVVAVIAAGTTSGITETLYIAALHHISVAIAAVMLMQSVWLSVLIGAVVQRKWPSKLQVISIILVLAGTVLAAELFPMTQAVSLWGLFLCFLSAVSYALTIQFTASLGNNLDPLTKTWLMCIGALVLVTAAWVPQLLSTPVTWSAVGWGALSSIFSMTLPLMCYSIFMPMLKLGVGPILSSLELPASVVFAFLLLGEGVTWLQIVGVLVIIGAVILSNVGDKAATEREMQQASNE</sequence>
<evidence type="ECO:0000256" key="1">
    <source>
        <dbReference type="ARBA" id="ARBA00004127"/>
    </source>
</evidence>
<dbReference type="SUPFAM" id="SSF103481">
    <property type="entry name" value="Multidrug resistance efflux transporter EmrE"/>
    <property type="match status" value="2"/>
</dbReference>
<keyword evidence="5 6" id="KW-0472">Membrane</keyword>
<comment type="caution">
    <text evidence="8">The sequence shown here is derived from an EMBL/GenBank/DDBJ whole genome shotgun (WGS) entry which is preliminary data.</text>
</comment>
<evidence type="ECO:0000313" key="9">
    <source>
        <dbReference type="Proteomes" id="UP000051906"/>
    </source>
</evidence>
<feature type="transmembrane region" description="Helical" evidence="6">
    <location>
        <begin position="160"/>
        <end position="176"/>
    </location>
</feature>
<evidence type="ECO:0000256" key="6">
    <source>
        <dbReference type="SAM" id="Phobius"/>
    </source>
</evidence>
<dbReference type="GO" id="GO:0016020">
    <property type="term" value="C:membrane"/>
    <property type="evidence" value="ECO:0007669"/>
    <property type="project" value="UniProtKB-SubCell"/>
</dbReference>
<comment type="similarity">
    <text evidence="2">Belongs to the EamA transporter family.</text>
</comment>
<gene>
    <name evidence="8" type="ORF">IV54_GL001608</name>
</gene>
<accession>A0A0R2M0U7</accession>
<organism evidence="8 9">
    <name type="scientific">Levilactobacillus paucivorans</name>
    <dbReference type="NCBI Taxonomy" id="616990"/>
    <lineage>
        <taxon>Bacteria</taxon>
        <taxon>Bacillati</taxon>
        <taxon>Bacillota</taxon>
        <taxon>Bacilli</taxon>
        <taxon>Lactobacillales</taxon>
        <taxon>Lactobacillaceae</taxon>
        <taxon>Levilactobacillus</taxon>
    </lineage>
</organism>
<dbReference type="InterPro" id="IPR050638">
    <property type="entry name" value="AA-Vitamin_Transporters"/>
</dbReference>
<evidence type="ECO:0000256" key="4">
    <source>
        <dbReference type="ARBA" id="ARBA00022989"/>
    </source>
</evidence>
<protein>
    <submittedName>
        <fullName evidence="8">DMT family permease</fullName>
    </submittedName>
</protein>
<dbReference type="Pfam" id="PF00892">
    <property type="entry name" value="EamA"/>
    <property type="match status" value="2"/>
</dbReference>
<feature type="domain" description="EamA" evidence="7">
    <location>
        <begin position="127"/>
        <end position="261"/>
    </location>
</feature>
<dbReference type="PANTHER" id="PTHR32322:SF2">
    <property type="entry name" value="EAMA DOMAIN-CONTAINING PROTEIN"/>
    <property type="match status" value="1"/>
</dbReference>
<dbReference type="AlphaFoldDB" id="A0A0R2M0U7"/>
<dbReference type="Proteomes" id="UP000051906">
    <property type="component" value="Unassembled WGS sequence"/>
</dbReference>
<feature type="transmembrane region" description="Helical" evidence="6">
    <location>
        <begin position="12"/>
        <end position="30"/>
    </location>
</feature>
<name>A0A0R2M0U7_9LACO</name>
<evidence type="ECO:0000256" key="5">
    <source>
        <dbReference type="ARBA" id="ARBA00023136"/>
    </source>
</evidence>
<dbReference type="InterPro" id="IPR000620">
    <property type="entry name" value="EamA_dom"/>
</dbReference>